<dbReference type="EMBL" id="QAPG01000095">
    <property type="protein sequence ID" value="TDZ31745.1"/>
    <property type="molecule type" value="Genomic_DNA"/>
</dbReference>
<keyword evidence="4" id="KW-0964">Secreted</keyword>
<keyword evidence="7" id="KW-1015">Disulfide bond</keyword>
<proteinExistence type="inferred from homology"/>
<evidence type="ECO:0000256" key="1">
    <source>
        <dbReference type="ARBA" id="ARBA00004589"/>
    </source>
</evidence>
<keyword evidence="6 10" id="KW-0732">Signal</keyword>
<dbReference type="GO" id="GO:0098552">
    <property type="term" value="C:side of membrane"/>
    <property type="evidence" value="ECO:0007669"/>
    <property type="project" value="UniProtKB-KW"/>
</dbReference>
<protein>
    <recommendedName>
        <fullName evidence="11">CFEM domain-containing protein</fullName>
    </recommendedName>
</protein>
<evidence type="ECO:0000256" key="2">
    <source>
        <dbReference type="ARBA" id="ARBA00004613"/>
    </source>
</evidence>
<sequence>MKNSVALLALAAGVSQVTATGWNKFPSFTCPENTDNKCEEKQKGGFSWGDLNTGSFSNYGGFDFKGWTCENDFTKRDQLAPRTFGGGKVIEGSCGQKKETSPSFGCGAGSGAPDKFSIVHFDVSVEFDCDLEFHYDMPDGSNCKHRSACSKSGTTVKNSQCGGAKNVTIVYPKQPNKPKSTCGVGIHTINFDCNPPESSKPPKTTSVKTTATTLSTAHTKPVKTTSTAEAETTKPAVPTKETVASELPSISIPSKETSTAVVPSVTKPVESVPVESVPVESVSKPVESETKPAVETTPSVPTFTKPVESVPVESVPVESVSKPAEQTTSAALPTISLPITISIPVPANNTVPATLPVQESETAPVPTVPVVPETKTTVYDSTSTIFTTRVETVTSCAPEVTNCPAESRSVVIVTATVPLTTTICPVTETIVHTPGSTPSVSKPAGQPSKPAGQPSKGVESEKPAVSSVTKPSVTIPSGPVETLPCPDVVPQCLSSWIWSSGCTDNSDSGCYCPDAAFVENVFNCIYAYGADDSIISKATEFFQGICAPHIPENPAIVTVPATLTTAITVTATKPAATNPAEYTTVTVDKTIVVPCVTSGTTIPGSSTTAIIKTTIEVPHVSFATNSGSVVVPVPAPTKPVYGANPPVQTVSDQAPGASAPVGGGYAPYPTTPAAGVSKTTPVGTGGVVPSTTGVVVAGAGKTTFGLGAVIAIAALAAF</sequence>
<comment type="caution">
    <text evidence="12">The sequence shown here is derived from an EMBL/GenBank/DDBJ whole genome shotgun (WGS) entry which is preliminary data.</text>
</comment>
<evidence type="ECO:0000256" key="3">
    <source>
        <dbReference type="ARBA" id="ARBA00010031"/>
    </source>
</evidence>
<evidence type="ECO:0000256" key="9">
    <source>
        <dbReference type="SAM" id="MobiDB-lite"/>
    </source>
</evidence>
<name>A0A4R8Q996_9PEZI</name>
<keyword evidence="8" id="KW-0449">Lipoprotein</keyword>
<evidence type="ECO:0000256" key="10">
    <source>
        <dbReference type="SAM" id="SignalP"/>
    </source>
</evidence>
<dbReference type="Pfam" id="PF05730">
    <property type="entry name" value="CFEM"/>
    <property type="match status" value="1"/>
</dbReference>
<evidence type="ECO:0000256" key="7">
    <source>
        <dbReference type="ARBA" id="ARBA00023157"/>
    </source>
</evidence>
<accession>A0A4R8Q996</accession>
<evidence type="ECO:0000256" key="6">
    <source>
        <dbReference type="ARBA" id="ARBA00022729"/>
    </source>
</evidence>
<evidence type="ECO:0000256" key="8">
    <source>
        <dbReference type="ARBA" id="ARBA00023288"/>
    </source>
</evidence>
<feature type="signal peptide" evidence="10">
    <location>
        <begin position="1"/>
        <end position="19"/>
    </location>
</feature>
<gene>
    <name evidence="12" type="ORF">C8035_v000871</name>
</gene>
<dbReference type="GO" id="GO:0005576">
    <property type="term" value="C:extracellular region"/>
    <property type="evidence" value="ECO:0007669"/>
    <property type="project" value="UniProtKB-SubCell"/>
</dbReference>
<dbReference type="AlphaFoldDB" id="A0A4R8Q996"/>
<evidence type="ECO:0000313" key="12">
    <source>
        <dbReference type="EMBL" id="TDZ31745.1"/>
    </source>
</evidence>
<evidence type="ECO:0000259" key="11">
    <source>
        <dbReference type="Pfam" id="PF05730"/>
    </source>
</evidence>
<dbReference type="Proteomes" id="UP000295083">
    <property type="component" value="Unassembled WGS sequence"/>
</dbReference>
<feature type="compositionally biased region" description="Low complexity" evidence="9">
    <location>
        <begin position="195"/>
        <end position="234"/>
    </location>
</feature>
<dbReference type="InterPro" id="IPR008427">
    <property type="entry name" value="Extracellular_membr_CFEM_dom"/>
</dbReference>
<feature type="region of interest" description="Disordered" evidence="9">
    <location>
        <begin position="434"/>
        <end position="473"/>
    </location>
</feature>
<evidence type="ECO:0000313" key="13">
    <source>
        <dbReference type="Proteomes" id="UP000295083"/>
    </source>
</evidence>
<organism evidence="12 13">
    <name type="scientific">Colletotrichum spinosum</name>
    <dbReference type="NCBI Taxonomy" id="1347390"/>
    <lineage>
        <taxon>Eukaryota</taxon>
        <taxon>Fungi</taxon>
        <taxon>Dikarya</taxon>
        <taxon>Ascomycota</taxon>
        <taxon>Pezizomycotina</taxon>
        <taxon>Sordariomycetes</taxon>
        <taxon>Hypocreomycetidae</taxon>
        <taxon>Glomerellales</taxon>
        <taxon>Glomerellaceae</taxon>
        <taxon>Colletotrichum</taxon>
        <taxon>Colletotrichum orbiculare species complex</taxon>
    </lineage>
</organism>
<feature type="chain" id="PRO_5020259342" description="CFEM domain-containing protein" evidence="10">
    <location>
        <begin position="20"/>
        <end position="718"/>
    </location>
</feature>
<keyword evidence="5" id="KW-0325">Glycoprotein</keyword>
<keyword evidence="5" id="KW-0472">Membrane</keyword>
<comment type="similarity">
    <text evidence="3">Belongs to the RBT5 family.</text>
</comment>
<feature type="domain" description="CFEM" evidence="11">
    <location>
        <begin position="486"/>
        <end position="547"/>
    </location>
</feature>
<feature type="region of interest" description="Disordered" evidence="9">
    <location>
        <begin position="193"/>
        <end position="259"/>
    </location>
</feature>
<evidence type="ECO:0000256" key="5">
    <source>
        <dbReference type="ARBA" id="ARBA00022622"/>
    </source>
</evidence>
<comment type="subcellular location">
    <subcellularLocation>
        <location evidence="1">Membrane</location>
        <topology evidence="1">Lipid-anchor</topology>
        <topology evidence="1">GPI-anchor</topology>
    </subcellularLocation>
    <subcellularLocation>
        <location evidence="2">Secreted</location>
    </subcellularLocation>
</comment>
<keyword evidence="13" id="KW-1185">Reference proteome</keyword>
<evidence type="ECO:0000256" key="4">
    <source>
        <dbReference type="ARBA" id="ARBA00022525"/>
    </source>
</evidence>
<keyword evidence="5" id="KW-0336">GPI-anchor</keyword>
<reference evidence="12 13" key="1">
    <citation type="submission" date="2018-11" db="EMBL/GenBank/DDBJ databases">
        <title>Genome sequence and assembly of Colletotrichum spinosum.</title>
        <authorList>
            <person name="Gan P."/>
            <person name="Shirasu K."/>
        </authorList>
    </citation>
    <scope>NUCLEOTIDE SEQUENCE [LARGE SCALE GENOMIC DNA]</scope>
    <source>
        <strain evidence="12 13">CBS 515.97</strain>
    </source>
</reference>